<accession>W6JVV2</accession>
<evidence type="ECO:0000313" key="2">
    <source>
        <dbReference type="EMBL" id="CCH73643.1"/>
    </source>
</evidence>
<evidence type="ECO:0000313" key="3">
    <source>
        <dbReference type="Proteomes" id="UP000035763"/>
    </source>
</evidence>
<dbReference type="AlphaFoldDB" id="W6JVV2"/>
<dbReference type="EMBL" id="CAJA01000233">
    <property type="protein sequence ID" value="CCH73643.1"/>
    <property type="molecule type" value="Genomic_DNA"/>
</dbReference>
<organism evidence="2 3">
    <name type="scientific">Nostocoides australiense Ben110</name>
    <dbReference type="NCBI Taxonomy" id="1193182"/>
    <lineage>
        <taxon>Bacteria</taxon>
        <taxon>Bacillati</taxon>
        <taxon>Actinomycetota</taxon>
        <taxon>Actinomycetes</taxon>
        <taxon>Micrococcales</taxon>
        <taxon>Intrasporangiaceae</taxon>
        <taxon>Nostocoides</taxon>
    </lineage>
</organism>
<evidence type="ECO:0000256" key="1">
    <source>
        <dbReference type="SAM" id="MobiDB-lite"/>
    </source>
</evidence>
<reference evidence="2 3" key="1">
    <citation type="journal article" date="2013" name="ISME J.">
        <title>A metabolic model for members of the genus Tetrasphaera involved in enhanced biological phosphorus removal.</title>
        <authorList>
            <person name="Kristiansen R."/>
            <person name="Nguyen H.T.T."/>
            <person name="Saunders A.M."/>
            <person name="Nielsen J.L."/>
            <person name="Wimmer R."/>
            <person name="Le V.Q."/>
            <person name="McIlroy S.J."/>
            <person name="Petrovski S."/>
            <person name="Seviour R.J."/>
            <person name="Calteau A."/>
            <person name="Nielsen K.L."/>
            <person name="Nielsen P.H."/>
        </authorList>
    </citation>
    <scope>NUCLEOTIDE SEQUENCE [LARGE SCALE GENOMIC DNA]</scope>
    <source>
        <strain evidence="2 3">Ben110</strain>
    </source>
</reference>
<proteinExistence type="predicted"/>
<sequence>MTLPRVAGEPIGESPLPLAPEPTDVDATTRLRPVRLTETR</sequence>
<name>W6JVV2_9MICO</name>
<protein>
    <submittedName>
        <fullName evidence="2">Uncharacterized protein</fullName>
    </submittedName>
</protein>
<feature type="region of interest" description="Disordered" evidence="1">
    <location>
        <begin position="1"/>
        <end position="40"/>
    </location>
</feature>
<gene>
    <name evidence="2" type="ORF">BN11_3080003</name>
</gene>
<dbReference type="STRING" id="1193182.BN11_3080003"/>
<keyword evidence="3" id="KW-1185">Reference proteome</keyword>
<comment type="caution">
    <text evidence="2">The sequence shown here is derived from an EMBL/GenBank/DDBJ whole genome shotgun (WGS) entry which is preliminary data.</text>
</comment>
<dbReference type="Proteomes" id="UP000035763">
    <property type="component" value="Unassembled WGS sequence"/>
</dbReference>